<protein>
    <submittedName>
        <fullName evidence="1">Competence protein ComGG</fullName>
    </submittedName>
</protein>
<dbReference type="EMBL" id="JACIDE010000007">
    <property type="protein sequence ID" value="MBB4073515.1"/>
    <property type="molecule type" value="Genomic_DNA"/>
</dbReference>
<accession>A0A840DPF8</accession>
<name>A0A840DPF8_9BACL</name>
<dbReference type="Proteomes" id="UP000559598">
    <property type="component" value="Unassembled WGS sequence"/>
</dbReference>
<dbReference type="RefSeq" id="WP_229706108.1">
    <property type="nucleotide sequence ID" value="NZ_BMNP01000005.1"/>
</dbReference>
<proteinExistence type="predicted"/>
<organism evidence="1 2">
    <name type="scientific">Anoxybacteroides voinovskiense</name>
    <dbReference type="NCBI Taxonomy" id="230470"/>
    <lineage>
        <taxon>Bacteria</taxon>
        <taxon>Bacillati</taxon>
        <taxon>Bacillota</taxon>
        <taxon>Bacilli</taxon>
        <taxon>Bacillales</taxon>
        <taxon>Anoxybacillaceae</taxon>
        <taxon>Anoxybacteroides</taxon>
    </lineage>
</organism>
<reference evidence="1 2" key="1">
    <citation type="submission" date="2020-08" db="EMBL/GenBank/DDBJ databases">
        <title>Genomic Encyclopedia of Type Strains, Phase IV (KMG-IV): sequencing the most valuable type-strain genomes for metagenomic binning, comparative biology and taxonomic classification.</title>
        <authorList>
            <person name="Goeker M."/>
        </authorList>
    </citation>
    <scope>NUCLEOTIDE SEQUENCE [LARGE SCALE GENOMIC DNA]</scope>
    <source>
        <strain evidence="1 2">DSM 17075</strain>
    </source>
</reference>
<evidence type="ECO:0000313" key="1">
    <source>
        <dbReference type="EMBL" id="MBB4073515.1"/>
    </source>
</evidence>
<keyword evidence="2" id="KW-1185">Reference proteome</keyword>
<sequence length="132" mass="14918">MMMKRNEKGVIFPMTVMFSFLFCLAVFHALELYETEMQLADYVRQSSDVDSLMQMAVVDVKAQIAASAPGKQSGKGTFTYPNGTVQYDWKQGTQNDIKVTLIAISSEGIRYSAEFTISFPSLQLIEWKETYS</sequence>
<dbReference type="Pfam" id="PF14173">
    <property type="entry name" value="ComGG"/>
    <property type="match status" value="1"/>
</dbReference>
<evidence type="ECO:0000313" key="2">
    <source>
        <dbReference type="Proteomes" id="UP000559598"/>
    </source>
</evidence>
<comment type="caution">
    <text evidence="1">The sequence shown here is derived from an EMBL/GenBank/DDBJ whole genome shotgun (WGS) entry which is preliminary data.</text>
</comment>
<dbReference type="AlphaFoldDB" id="A0A840DPF8"/>
<dbReference type="InterPro" id="IPR020372">
    <property type="entry name" value="Competence_ComGG"/>
</dbReference>
<gene>
    <name evidence="1" type="ORF">GGR02_001277</name>
</gene>